<dbReference type="Pfam" id="PF12697">
    <property type="entry name" value="Abhydrolase_6"/>
    <property type="match status" value="1"/>
</dbReference>
<keyword evidence="4" id="KW-1185">Reference proteome</keyword>
<dbReference type="AlphaFoldDB" id="A0A7X0G3E1"/>
<name>A0A7X0G3E1_9ACTN</name>
<dbReference type="InterPro" id="IPR029058">
    <property type="entry name" value="AB_hydrolase_fold"/>
</dbReference>
<comment type="caution">
    <text evidence="3">The sequence shown here is derived from an EMBL/GenBank/DDBJ whole genome shotgun (WGS) entry which is preliminary data.</text>
</comment>
<dbReference type="InterPro" id="IPR050266">
    <property type="entry name" value="AB_hydrolase_sf"/>
</dbReference>
<feature type="domain" description="AB hydrolase-1" evidence="2">
    <location>
        <begin position="25"/>
        <end position="258"/>
    </location>
</feature>
<dbReference type="PANTHER" id="PTHR43798:SF31">
    <property type="entry name" value="AB HYDROLASE SUPERFAMILY PROTEIN YCLE"/>
    <property type="match status" value="1"/>
</dbReference>
<dbReference type="GO" id="GO:0016787">
    <property type="term" value="F:hydrolase activity"/>
    <property type="evidence" value="ECO:0007669"/>
    <property type="project" value="UniProtKB-KW"/>
</dbReference>
<sequence length="267" mass="28598">MRTVQFTRDDTVLGAEIRDGDGPPVVLLPGVMADAATWRPVVEHIDLPNPVLVLDRRGRAASGPLGPGYSVRTEVDDLSHVLGSLGDLGLTGGTHLFGWSYGGLIALEAAAGRTDLRSLTLYEPVSRPFAPEALGPLREAIDRNDLDRAVELVNTAVSGFSDEYVAELRRSPVWDVLRPLARPLADELGAIDAHRPAFDAFADLDVPVTLLLGAENEGKAPYGTAFARFERAMPRARVVRIAGEGHLAHASAPRLLAEHIVDVVKAS</sequence>
<reference evidence="3 4" key="1">
    <citation type="submission" date="2020-08" db="EMBL/GenBank/DDBJ databases">
        <title>Sequencing the genomes of 1000 actinobacteria strains.</title>
        <authorList>
            <person name="Klenk H.-P."/>
        </authorList>
    </citation>
    <scope>NUCLEOTIDE SEQUENCE [LARGE SCALE GENOMIC DNA]</scope>
    <source>
        <strain evidence="3 4">DSM 43675</strain>
    </source>
</reference>
<evidence type="ECO:0000256" key="1">
    <source>
        <dbReference type="ARBA" id="ARBA00022801"/>
    </source>
</evidence>
<dbReference type="SUPFAM" id="SSF53474">
    <property type="entry name" value="alpha/beta-Hydrolases"/>
    <property type="match status" value="1"/>
</dbReference>
<evidence type="ECO:0000313" key="3">
    <source>
        <dbReference type="EMBL" id="MBB6398678.1"/>
    </source>
</evidence>
<dbReference type="PANTHER" id="PTHR43798">
    <property type="entry name" value="MONOACYLGLYCEROL LIPASE"/>
    <property type="match status" value="1"/>
</dbReference>
<keyword evidence="1" id="KW-0378">Hydrolase</keyword>
<accession>A0A7X0G3E1</accession>
<dbReference type="InterPro" id="IPR000073">
    <property type="entry name" value="AB_hydrolase_1"/>
</dbReference>
<dbReference type="GO" id="GO:0016020">
    <property type="term" value="C:membrane"/>
    <property type="evidence" value="ECO:0007669"/>
    <property type="project" value="TreeGrafter"/>
</dbReference>
<evidence type="ECO:0000313" key="4">
    <source>
        <dbReference type="Proteomes" id="UP000546324"/>
    </source>
</evidence>
<dbReference type="EMBL" id="JACHMQ010000001">
    <property type="protein sequence ID" value="MBB6398678.1"/>
    <property type="molecule type" value="Genomic_DNA"/>
</dbReference>
<organism evidence="3 4">
    <name type="scientific">Actinomadura coerulea</name>
    <dbReference type="NCBI Taxonomy" id="46159"/>
    <lineage>
        <taxon>Bacteria</taxon>
        <taxon>Bacillati</taxon>
        <taxon>Actinomycetota</taxon>
        <taxon>Actinomycetes</taxon>
        <taxon>Streptosporangiales</taxon>
        <taxon>Thermomonosporaceae</taxon>
        <taxon>Actinomadura</taxon>
    </lineage>
</organism>
<dbReference type="Gene3D" id="3.40.50.1820">
    <property type="entry name" value="alpha/beta hydrolase"/>
    <property type="match status" value="1"/>
</dbReference>
<dbReference type="RefSeq" id="WP_185029848.1">
    <property type="nucleotide sequence ID" value="NZ_JACHMQ010000001.1"/>
</dbReference>
<proteinExistence type="predicted"/>
<gene>
    <name evidence="3" type="ORF">BKA00_005592</name>
</gene>
<dbReference type="Proteomes" id="UP000546324">
    <property type="component" value="Unassembled WGS sequence"/>
</dbReference>
<evidence type="ECO:0000259" key="2">
    <source>
        <dbReference type="Pfam" id="PF12697"/>
    </source>
</evidence>
<protein>
    <submittedName>
        <fullName evidence="3">Pimeloyl-ACP methyl ester carboxylesterase</fullName>
    </submittedName>
</protein>